<feature type="non-terminal residue" evidence="4">
    <location>
        <position position="1"/>
    </location>
</feature>
<organism evidence="4 5">
    <name type="scientific">Streptomyces olivaceoviridis</name>
    <name type="common">Streptomyces corchorusii</name>
    <dbReference type="NCBI Taxonomy" id="1921"/>
    <lineage>
        <taxon>Bacteria</taxon>
        <taxon>Bacillati</taxon>
        <taxon>Actinomycetota</taxon>
        <taxon>Actinomycetes</taxon>
        <taxon>Kitasatosporales</taxon>
        <taxon>Streptomycetaceae</taxon>
        <taxon>Streptomyces</taxon>
    </lineage>
</organism>
<sequence>LGARVPIGSAVRNTRLYVLSDELQPVPVGVPGELYVGGAGVGRGYLDDPARTASTFVADPFGPVGARMYRTGDRVVQRADGRLEFIERRDHQVKIRGRRVETGEIESVIRSLKGVTDAAVAVLPDASGNPRLVGYLTGPGVDAGQVRSELVRLLPSYMIPASWLVLEALPLTANGKLDRKALPRPALAGQEAKRAAGNDRERVLSEIFADVLGVTEVGVDEDFFVLGGDSIRSIQLVSRARAAGLALTTRDVFERRTVADLARTATETPAEEAAAPEPADALITLSAEELADLELELSEDLT</sequence>
<evidence type="ECO:0000256" key="1">
    <source>
        <dbReference type="ARBA" id="ARBA00022450"/>
    </source>
</evidence>
<feature type="domain" description="Carrier" evidence="3">
    <location>
        <begin position="195"/>
        <end position="269"/>
    </location>
</feature>
<dbReference type="InterPro" id="IPR020806">
    <property type="entry name" value="PKS_PP-bd"/>
</dbReference>
<keyword evidence="5" id="KW-1185">Reference proteome</keyword>
<keyword evidence="1" id="KW-0596">Phosphopantetheine</keyword>
<evidence type="ECO:0000256" key="2">
    <source>
        <dbReference type="ARBA" id="ARBA00022553"/>
    </source>
</evidence>
<dbReference type="SUPFAM" id="SSF47336">
    <property type="entry name" value="ACP-like"/>
    <property type="match status" value="1"/>
</dbReference>
<dbReference type="InterPro" id="IPR025110">
    <property type="entry name" value="AMP-bd_C"/>
</dbReference>
<protein>
    <submittedName>
        <fullName evidence="4">Phosphopantetheine-binding protein</fullName>
    </submittedName>
</protein>
<evidence type="ECO:0000313" key="5">
    <source>
        <dbReference type="Proteomes" id="UP001611397"/>
    </source>
</evidence>
<dbReference type="PANTHER" id="PTHR45527:SF1">
    <property type="entry name" value="FATTY ACID SYNTHASE"/>
    <property type="match status" value="1"/>
</dbReference>
<dbReference type="InterPro" id="IPR000873">
    <property type="entry name" value="AMP-dep_synth/lig_dom"/>
</dbReference>
<dbReference type="PANTHER" id="PTHR45527">
    <property type="entry name" value="NONRIBOSOMAL PEPTIDE SYNTHETASE"/>
    <property type="match status" value="1"/>
</dbReference>
<dbReference type="Gene3D" id="3.30.300.30">
    <property type="match status" value="1"/>
</dbReference>
<dbReference type="Gene3D" id="1.10.1200.10">
    <property type="entry name" value="ACP-like"/>
    <property type="match status" value="1"/>
</dbReference>
<dbReference type="Gene3D" id="3.40.50.12780">
    <property type="entry name" value="N-terminal domain of ligase-like"/>
    <property type="match status" value="1"/>
</dbReference>
<dbReference type="Pfam" id="PF13193">
    <property type="entry name" value="AMP-binding_C"/>
    <property type="match status" value="1"/>
</dbReference>
<keyword evidence="2" id="KW-0597">Phosphoprotein</keyword>
<accession>A0ABW7VLX2</accession>
<evidence type="ECO:0000259" key="3">
    <source>
        <dbReference type="PROSITE" id="PS50075"/>
    </source>
</evidence>
<dbReference type="InterPro" id="IPR009081">
    <property type="entry name" value="PP-bd_ACP"/>
</dbReference>
<evidence type="ECO:0000313" key="4">
    <source>
        <dbReference type="EMBL" id="MFI2162353.1"/>
    </source>
</evidence>
<comment type="caution">
    <text evidence="4">The sequence shown here is derived from an EMBL/GenBank/DDBJ whole genome shotgun (WGS) entry which is preliminary data.</text>
</comment>
<dbReference type="Pfam" id="PF00550">
    <property type="entry name" value="PP-binding"/>
    <property type="match status" value="1"/>
</dbReference>
<dbReference type="SUPFAM" id="SSF56801">
    <property type="entry name" value="Acetyl-CoA synthetase-like"/>
    <property type="match status" value="1"/>
</dbReference>
<reference evidence="4 5" key="1">
    <citation type="submission" date="2024-10" db="EMBL/GenBank/DDBJ databases">
        <title>The Natural Products Discovery Center: Release of the First 8490 Sequenced Strains for Exploring Actinobacteria Biosynthetic Diversity.</title>
        <authorList>
            <person name="Kalkreuter E."/>
            <person name="Kautsar S.A."/>
            <person name="Yang D."/>
            <person name="Bader C.D."/>
            <person name="Teijaro C.N."/>
            <person name="Fluegel L."/>
            <person name="Davis C.M."/>
            <person name="Simpson J.R."/>
            <person name="Lauterbach L."/>
            <person name="Steele A.D."/>
            <person name="Gui C."/>
            <person name="Meng S."/>
            <person name="Li G."/>
            <person name="Viehrig K."/>
            <person name="Ye F."/>
            <person name="Su P."/>
            <person name="Kiefer A.F."/>
            <person name="Nichols A."/>
            <person name="Cepeda A.J."/>
            <person name="Yan W."/>
            <person name="Fan B."/>
            <person name="Jiang Y."/>
            <person name="Adhikari A."/>
            <person name="Zheng C.-J."/>
            <person name="Schuster L."/>
            <person name="Cowan T.M."/>
            <person name="Smanski M.J."/>
            <person name="Chevrette M.G."/>
            <person name="De Carvalho L.P.S."/>
            <person name="Shen B."/>
        </authorList>
    </citation>
    <scope>NUCLEOTIDE SEQUENCE [LARGE SCALE GENOMIC DNA]</scope>
    <source>
        <strain evidence="4 5">NPDC020295</strain>
    </source>
</reference>
<dbReference type="SMART" id="SM00823">
    <property type="entry name" value="PKS_PP"/>
    <property type="match status" value="1"/>
</dbReference>
<proteinExistence type="predicted"/>
<dbReference type="EMBL" id="JBIRWM010000036">
    <property type="protein sequence ID" value="MFI2162353.1"/>
    <property type="molecule type" value="Genomic_DNA"/>
</dbReference>
<dbReference type="PROSITE" id="PS50075">
    <property type="entry name" value="CARRIER"/>
    <property type="match status" value="1"/>
</dbReference>
<dbReference type="InterPro" id="IPR045851">
    <property type="entry name" value="AMP-bd_C_sf"/>
</dbReference>
<dbReference type="Pfam" id="PF00501">
    <property type="entry name" value="AMP-binding"/>
    <property type="match status" value="1"/>
</dbReference>
<dbReference type="Proteomes" id="UP001611397">
    <property type="component" value="Unassembled WGS sequence"/>
</dbReference>
<name>A0ABW7VLX2_STROI</name>
<dbReference type="InterPro" id="IPR036736">
    <property type="entry name" value="ACP-like_sf"/>
</dbReference>
<dbReference type="RefSeq" id="WP_398781503.1">
    <property type="nucleotide sequence ID" value="NZ_JBIRWM010000036.1"/>
</dbReference>
<dbReference type="InterPro" id="IPR042099">
    <property type="entry name" value="ANL_N_sf"/>
</dbReference>
<gene>
    <name evidence="4" type="ORF">ACH49L_43140</name>
</gene>